<reference evidence="2" key="1">
    <citation type="submission" date="2020-09" db="EMBL/GenBank/DDBJ databases">
        <title>A novel bacterium of genus Neiella, isolated from South China Sea.</title>
        <authorList>
            <person name="Huang H."/>
            <person name="Mo K."/>
            <person name="Hu Y."/>
        </authorList>
    </citation>
    <scope>NUCLEOTIDE SEQUENCE</scope>
    <source>
        <strain evidence="2">HB171785</strain>
    </source>
</reference>
<dbReference type="InterPro" id="IPR052026">
    <property type="entry name" value="ExeA_AAA_ATPase_DNA-bind"/>
</dbReference>
<dbReference type="InterPro" id="IPR003593">
    <property type="entry name" value="AAA+_ATPase"/>
</dbReference>
<dbReference type="PANTHER" id="PTHR35894">
    <property type="entry name" value="GENERAL SECRETION PATHWAY PROTEIN A-RELATED"/>
    <property type="match status" value="1"/>
</dbReference>
<dbReference type="InterPro" id="IPR049945">
    <property type="entry name" value="AAA_22"/>
</dbReference>
<dbReference type="EMBL" id="JACXAF010000027">
    <property type="protein sequence ID" value="MBD1391085.1"/>
    <property type="molecule type" value="Genomic_DNA"/>
</dbReference>
<protein>
    <submittedName>
        <fullName evidence="2">AAA family ATPase</fullName>
    </submittedName>
</protein>
<sequence length="280" mass="31761">MYLEHFRLTEMPYSLTPNTTLYCSLPPHEEALETLLMALQSGEGVLKVVGEVGTGKTLLCRKLLNELPEHIQPAYIPNPYLQPDELRWALAHELGLQLDRDTNQLQLTQAIQQRLVELHDQGKQVVLLLDEAQAIPAEGLEALRLFTNLETERRKLLQLVLFGQPELDQRLADKGLRQLRQRISFSCQLRPLHRHETGPYIHHRMLAAGYRGAPVFGRLAARMIYRASRGIPRLVNLICHKTLLLCYGKGSHQASVGMVWQAIKDTEDASLLLPRYGGQS</sequence>
<evidence type="ECO:0000313" key="3">
    <source>
        <dbReference type="Proteomes" id="UP000638014"/>
    </source>
</evidence>
<dbReference type="Gene3D" id="3.40.50.300">
    <property type="entry name" value="P-loop containing nucleotide triphosphate hydrolases"/>
    <property type="match status" value="1"/>
</dbReference>
<dbReference type="SUPFAM" id="SSF52540">
    <property type="entry name" value="P-loop containing nucleoside triphosphate hydrolases"/>
    <property type="match status" value="1"/>
</dbReference>
<dbReference type="Proteomes" id="UP000638014">
    <property type="component" value="Unassembled WGS sequence"/>
</dbReference>
<accession>A0A8J6QIX8</accession>
<gene>
    <name evidence="2" type="ORF">IC617_16780</name>
</gene>
<dbReference type="InterPro" id="IPR027417">
    <property type="entry name" value="P-loop_NTPase"/>
</dbReference>
<name>A0A8J6QIX8_9GAMM</name>
<keyword evidence="3" id="KW-1185">Reference proteome</keyword>
<feature type="domain" description="AAA+ ATPase" evidence="1">
    <location>
        <begin position="41"/>
        <end position="229"/>
    </location>
</feature>
<dbReference type="Pfam" id="PF13401">
    <property type="entry name" value="AAA_22"/>
    <property type="match status" value="1"/>
</dbReference>
<dbReference type="PANTHER" id="PTHR35894:SF7">
    <property type="entry name" value="GENERAL SECRETION PATHWAY PROTEIN A-RELATED"/>
    <property type="match status" value="1"/>
</dbReference>
<dbReference type="GO" id="GO:0016887">
    <property type="term" value="F:ATP hydrolysis activity"/>
    <property type="evidence" value="ECO:0007669"/>
    <property type="project" value="InterPro"/>
</dbReference>
<organism evidence="2 3">
    <name type="scientific">Neiella litorisoli</name>
    <dbReference type="NCBI Taxonomy" id="2771431"/>
    <lineage>
        <taxon>Bacteria</taxon>
        <taxon>Pseudomonadati</taxon>
        <taxon>Pseudomonadota</taxon>
        <taxon>Gammaproteobacteria</taxon>
        <taxon>Alteromonadales</taxon>
        <taxon>Echinimonadaceae</taxon>
        <taxon>Neiella</taxon>
    </lineage>
</organism>
<dbReference type="CDD" id="cd00009">
    <property type="entry name" value="AAA"/>
    <property type="match status" value="1"/>
</dbReference>
<dbReference type="AlphaFoldDB" id="A0A8J6QIX8"/>
<evidence type="ECO:0000313" key="2">
    <source>
        <dbReference type="EMBL" id="MBD1391085.1"/>
    </source>
</evidence>
<dbReference type="SMART" id="SM00382">
    <property type="entry name" value="AAA"/>
    <property type="match status" value="1"/>
</dbReference>
<evidence type="ECO:0000259" key="1">
    <source>
        <dbReference type="SMART" id="SM00382"/>
    </source>
</evidence>
<comment type="caution">
    <text evidence="2">The sequence shown here is derived from an EMBL/GenBank/DDBJ whole genome shotgun (WGS) entry which is preliminary data.</text>
</comment>
<proteinExistence type="predicted"/>